<gene>
    <name evidence="3" type="ORF">R9Z33_21990</name>
</gene>
<keyword evidence="2" id="KW-0732">Signal</keyword>
<sequence>MMDRRSLLAFPALLPVAASAQGAWPSRAMRIIVPFPPGGLADLLARPLAARLQTALGQPVVVENRPGAGGNIGADLVAKAAPDGYTWLLGSIGPLAANQFLFAAMPYETRSAFAPTVLLVNTPKVIVVARNRPWQNLAQMLEAARARPDAVRAGSAGNGSSLHIALELLKQQGGAQILHIPYRGAAPAVTDLVSGQIDLMVDNLPNILPQIREGTVRALAVATPQRLPQLPDVPTTAEAGLPGFVFGTWFGLAAPARTAPEIVARMAAAVDAALREPEIGGRLAEQGAVLGGGTPEAFASFIAAQTTALEAVIRSANIRAE</sequence>
<dbReference type="Gene3D" id="3.40.190.10">
    <property type="entry name" value="Periplasmic binding protein-like II"/>
    <property type="match status" value="1"/>
</dbReference>
<dbReference type="Pfam" id="PF03401">
    <property type="entry name" value="TctC"/>
    <property type="match status" value="1"/>
</dbReference>
<dbReference type="RefSeq" id="WP_318648715.1">
    <property type="nucleotide sequence ID" value="NZ_CP137852.1"/>
</dbReference>
<dbReference type="CDD" id="cd07012">
    <property type="entry name" value="PBP2_Bug_TTT"/>
    <property type="match status" value="1"/>
</dbReference>
<proteinExistence type="inferred from homology"/>
<comment type="similarity">
    <text evidence="1">Belongs to the UPF0065 (bug) family.</text>
</comment>
<accession>A0ABZ0PGJ0</accession>
<keyword evidence="4" id="KW-1185">Reference proteome</keyword>
<dbReference type="Gene3D" id="3.40.190.150">
    <property type="entry name" value="Bordetella uptake gene, domain 1"/>
    <property type="match status" value="1"/>
</dbReference>
<organism evidence="3 4">
    <name type="scientific">Sediminicoccus rosea</name>
    <dbReference type="NCBI Taxonomy" id="1225128"/>
    <lineage>
        <taxon>Bacteria</taxon>
        <taxon>Pseudomonadati</taxon>
        <taxon>Pseudomonadota</taxon>
        <taxon>Alphaproteobacteria</taxon>
        <taxon>Acetobacterales</taxon>
        <taxon>Roseomonadaceae</taxon>
        <taxon>Sediminicoccus</taxon>
    </lineage>
</organism>
<dbReference type="PANTHER" id="PTHR42928">
    <property type="entry name" value="TRICARBOXYLATE-BINDING PROTEIN"/>
    <property type="match status" value="1"/>
</dbReference>
<evidence type="ECO:0000313" key="3">
    <source>
        <dbReference type="EMBL" id="WPB84751.1"/>
    </source>
</evidence>
<name>A0ABZ0PGJ0_9PROT</name>
<protein>
    <submittedName>
        <fullName evidence="3">Tripartite tricarboxylate transporter substrate binding protein</fullName>
    </submittedName>
</protein>
<dbReference type="Proteomes" id="UP001305521">
    <property type="component" value="Chromosome"/>
</dbReference>
<evidence type="ECO:0000256" key="1">
    <source>
        <dbReference type="ARBA" id="ARBA00006987"/>
    </source>
</evidence>
<reference evidence="3 4" key="1">
    <citation type="submission" date="2023-11" db="EMBL/GenBank/DDBJ databases">
        <title>Arctic aerobic anoxygenic photoheterotroph Sediminicoccus rosea KRV36 adapts its photosynthesis to long days of polar summer.</title>
        <authorList>
            <person name="Tomasch J."/>
            <person name="Kopejtka K."/>
            <person name="Bily T."/>
            <person name="Gardiner A.T."/>
            <person name="Gardian Z."/>
            <person name="Shivaramu S."/>
            <person name="Koblizek M."/>
            <person name="Engelhardt F."/>
            <person name="Kaftan D."/>
        </authorList>
    </citation>
    <scope>NUCLEOTIDE SEQUENCE [LARGE SCALE GENOMIC DNA]</scope>
    <source>
        <strain evidence="3 4">R-30</strain>
    </source>
</reference>
<feature type="signal peptide" evidence="2">
    <location>
        <begin position="1"/>
        <end position="20"/>
    </location>
</feature>
<dbReference type="InterPro" id="IPR042100">
    <property type="entry name" value="Bug_dom1"/>
</dbReference>
<evidence type="ECO:0000256" key="2">
    <source>
        <dbReference type="SAM" id="SignalP"/>
    </source>
</evidence>
<evidence type="ECO:0000313" key="4">
    <source>
        <dbReference type="Proteomes" id="UP001305521"/>
    </source>
</evidence>
<dbReference type="PANTHER" id="PTHR42928:SF5">
    <property type="entry name" value="BLR1237 PROTEIN"/>
    <property type="match status" value="1"/>
</dbReference>
<dbReference type="SUPFAM" id="SSF53850">
    <property type="entry name" value="Periplasmic binding protein-like II"/>
    <property type="match status" value="1"/>
</dbReference>
<feature type="chain" id="PRO_5047038702" evidence="2">
    <location>
        <begin position="21"/>
        <end position="321"/>
    </location>
</feature>
<dbReference type="PIRSF" id="PIRSF017082">
    <property type="entry name" value="YflP"/>
    <property type="match status" value="1"/>
</dbReference>
<dbReference type="EMBL" id="CP137852">
    <property type="protein sequence ID" value="WPB84751.1"/>
    <property type="molecule type" value="Genomic_DNA"/>
</dbReference>
<dbReference type="InterPro" id="IPR005064">
    <property type="entry name" value="BUG"/>
</dbReference>